<evidence type="ECO:0000313" key="2">
    <source>
        <dbReference type="EMBL" id="GGC45781.1"/>
    </source>
</evidence>
<sequence length="69" mass="7016">MAGSILALPPRDGRGLSRPSTHAARGEPDRTGRRRRAVTETGASPAVTQDAAFATSPHDPGDPAGKGIA</sequence>
<dbReference type="Proteomes" id="UP000637002">
    <property type="component" value="Unassembled WGS sequence"/>
</dbReference>
<evidence type="ECO:0000256" key="1">
    <source>
        <dbReference type="SAM" id="MobiDB-lite"/>
    </source>
</evidence>
<dbReference type="EMBL" id="BMGG01000001">
    <property type="protein sequence ID" value="GGC45781.1"/>
    <property type="molecule type" value="Genomic_DNA"/>
</dbReference>
<name>A0A916TW77_9HYPH</name>
<organism evidence="2 3">
    <name type="scientific">Chelatococcus reniformis</name>
    <dbReference type="NCBI Taxonomy" id="1494448"/>
    <lineage>
        <taxon>Bacteria</taxon>
        <taxon>Pseudomonadati</taxon>
        <taxon>Pseudomonadota</taxon>
        <taxon>Alphaproteobacteria</taxon>
        <taxon>Hyphomicrobiales</taxon>
        <taxon>Chelatococcaceae</taxon>
        <taxon>Chelatococcus</taxon>
    </lineage>
</organism>
<feature type="region of interest" description="Disordered" evidence="1">
    <location>
        <begin position="1"/>
        <end position="69"/>
    </location>
</feature>
<keyword evidence="3" id="KW-1185">Reference proteome</keyword>
<reference evidence="2" key="2">
    <citation type="submission" date="2020-09" db="EMBL/GenBank/DDBJ databases">
        <authorList>
            <person name="Sun Q."/>
            <person name="Zhou Y."/>
        </authorList>
    </citation>
    <scope>NUCLEOTIDE SEQUENCE</scope>
    <source>
        <strain evidence="2">CGMCC 1.12919</strain>
    </source>
</reference>
<accession>A0A916TW77</accession>
<reference evidence="2" key="1">
    <citation type="journal article" date="2014" name="Int. J. Syst. Evol. Microbiol.">
        <title>Complete genome sequence of Corynebacterium casei LMG S-19264T (=DSM 44701T), isolated from a smear-ripened cheese.</title>
        <authorList>
            <consortium name="US DOE Joint Genome Institute (JGI-PGF)"/>
            <person name="Walter F."/>
            <person name="Albersmeier A."/>
            <person name="Kalinowski J."/>
            <person name="Ruckert C."/>
        </authorList>
    </citation>
    <scope>NUCLEOTIDE SEQUENCE</scope>
    <source>
        <strain evidence="2">CGMCC 1.12919</strain>
    </source>
</reference>
<protein>
    <submittedName>
        <fullName evidence="2">Uncharacterized protein</fullName>
    </submittedName>
</protein>
<proteinExistence type="predicted"/>
<gene>
    <name evidence="2" type="ORF">GCM10010994_01140</name>
</gene>
<comment type="caution">
    <text evidence="2">The sequence shown here is derived from an EMBL/GenBank/DDBJ whole genome shotgun (WGS) entry which is preliminary data.</text>
</comment>
<dbReference type="AlphaFoldDB" id="A0A916TW77"/>
<evidence type="ECO:0000313" key="3">
    <source>
        <dbReference type="Proteomes" id="UP000637002"/>
    </source>
</evidence>